<feature type="coiled-coil region" evidence="1">
    <location>
        <begin position="34"/>
        <end position="61"/>
    </location>
</feature>
<proteinExistence type="predicted"/>
<dbReference type="EMBL" id="JWZX01000207">
    <property type="protein sequence ID" value="KOO53488.1"/>
    <property type="molecule type" value="Genomic_DNA"/>
</dbReference>
<gene>
    <name evidence="2" type="ORF">Ctob_014630</name>
</gene>
<sequence length="187" mass="20300">MTGAEAPGMRSEAAGAGCGGTFDGRPTCTTAEAIAEALRLIDLAQLEIEALEQQKAEKEEAVTARATAASADAPPEAQFGACGCLVAVSMDEDAKLAKDLVSVYQAVKNKVAMRKDEKSATDEQMLMKLLGLPNGRSKVHDFDLKKSTHRTAREPFRATIMNKAQMIKVKRAREQKNFDKNFLGKRR</sequence>
<name>A0A0M0LRZ0_9EUKA</name>
<dbReference type="Proteomes" id="UP000037460">
    <property type="component" value="Unassembled WGS sequence"/>
</dbReference>
<reference evidence="3" key="1">
    <citation type="journal article" date="2015" name="PLoS Genet.">
        <title>Genome Sequence and Transcriptome Analyses of Chrysochromulina tobin: Metabolic Tools for Enhanced Algal Fitness in the Prominent Order Prymnesiales (Haptophyceae).</title>
        <authorList>
            <person name="Hovde B.T."/>
            <person name="Deodato C.R."/>
            <person name="Hunsperger H.M."/>
            <person name="Ryken S.A."/>
            <person name="Yost W."/>
            <person name="Jha R.K."/>
            <person name="Patterson J."/>
            <person name="Monnat R.J. Jr."/>
            <person name="Barlow S.B."/>
            <person name="Starkenburg S.R."/>
            <person name="Cattolico R.A."/>
        </authorList>
    </citation>
    <scope>NUCLEOTIDE SEQUENCE</scope>
    <source>
        <strain evidence="3">CCMP291</strain>
    </source>
</reference>
<evidence type="ECO:0000313" key="2">
    <source>
        <dbReference type="EMBL" id="KOO53488.1"/>
    </source>
</evidence>
<keyword evidence="3" id="KW-1185">Reference proteome</keyword>
<comment type="caution">
    <text evidence="2">The sequence shown here is derived from an EMBL/GenBank/DDBJ whole genome shotgun (WGS) entry which is preliminary data.</text>
</comment>
<protein>
    <submittedName>
        <fullName evidence="2">Uncharacterized protein</fullName>
    </submittedName>
</protein>
<evidence type="ECO:0000256" key="1">
    <source>
        <dbReference type="SAM" id="Coils"/>
    </source>
</evidence>
<keyword evidence="1" id="KW-0175">Coiled coil</keyword>
<accession>A0A0M0LRZ0</accession>
<organism evidence="2 3">
    <name type="scientific">Chrysochromulina tobinii</name>
    <dbReference type="NCBI Taxonomy" id="1460289"/>
    <lineage>
        <taxon>Eukaryota</taxon>
        <taxon>Haptista</taxon>
        <taxon>Haptophyta</taxon>
        <taxon>Prymnesiophyceae</taxon>
        <taxon>Prymnesiales</taxon>
        <taxon>Chrysochromulinaceae</taxon>
        <taxon>Chrysochromulina</taxon>
    </lineage>
</organism>
<evidence type="ECO:0000313" key="3">
    <source>
        <dbReference type="Proteomes" id="UP000037460"/>
    </source>
</evidence>
<dbReference type="AlphaFoldDB" id="A0A0M0LRZ0"/>